<sequence>MGKQKIAKDARNALTIGRKTNGPSLVRSFALFLPEEKFDGQYCRVELEIPDALVGHRLRYEALNEIGNFYEYVRATLALWVALQISATFLSPESWIWMCLNIKNNTRKALSTKRAPESLHALHGLEFITFIWFITAMVYNLMQPYIENVAFSYDSVSLVAAHPTNNYSYLIDGLLALSALYTTYLLYGEVSTVKDILQVLAKTLVR</sequence>
<keyword evidence="1" id="KW-1133">Transmembrane helix</keyword>
<feature type="transmembrane region" description="Helical" evidence="1">
    <location>
        <begin position="121"/>
        <end position="142"/>
    </location>
</feature>
<keyword evidence="1" id="KW-0812">Transmembrane</keyword>
<organism evidence="2 3">
    <name type="scientific">Ancylostoma duodenale</name>
    <dbReference type="NCBI Taxonomy" id="51022"/>
    <lineage>
        <taxon>Eukaryota</taxon>
        <taxon>Metazoa</taxon>
        <taxon>Ecdysozoa</taxon>
        <taxon>Nematoda</taxon>
        <taxon>Chromadorea</taxon>
        <taxon>Rhabditida</taxon>
        <taxon>Rhabditina</taxon>
        <taxon>Rhabditomorpha</taxon>
        <taxon>Strongyloidea</taxon>
        <taxon>Ancylostomatidae</taxon>
        <taxon>Ancylostomatinae</taxon>
        <taxon>Ancylostoma</taxon>
    </lineage>
</organism>
<reference evidence="2 3" key="1">
    <citation type="submission" date="2013-12" db="EMBL/GenBank/DDBJ databases">
        <title>Draft genome of the parsitic nematode Ancylostoma duodenale.</title>
        <authorList>
            <person name="Mitreva M."/>
        </authorList>
    </citation>
    <scope>NUCLEOTIDE SEQUENCE [LARGE SCALE GENOMIC DNA]</scope>
    <source>
        <strain evidence="2 3">Zhejiang</strain>
    </source>
</reference>
<name>A0A0C2FVA7_9BILA</name>
<evidence type="ECO:0000313" key="2">
    <source>
        <dbReference type="EMBL" id="KIH50619.1"/>
    </source>
</evidence>
<accession>A0A0C2FVA7</accession>
<dbReference type="Proteomes" id="UP000054047">
    <property type="component" value="Unassembled WGS sequence"/>
</dbReference>
<evidence type="ECO:0000313" key="3">
    <source>
        <dbReference type="Proteomes" id="UP000054047"/>
    </source>
</evidence>
<keyword evidence="3" id="KW-1185">Reference proteome</keyword>
<dbReference type="EMBL" id="KN749170">
    <property type="protein sequence ID" value="KIH50619.1"/>
    <property type="molecule type" value="Genomic_DNA"/>
</dbReference>
<feature type="transmembrane region" description="Helical" evidence="1">
    <location>
        <begin position="167"/>
        <end position="187"/>
    </location>
</feature>
<proteinExistence type="predicted"/>
<dbReference type="OrthoDB" id="207378at2759"/>
<dbReference type="AlphaFoldDB" id="A0A0C2FVA7"/>
<gene>
    <name evidence="2" type="ORF">ANCDUO_19300</name>
</gene>
<evidence type="ECO:0000256" key="1">
    <source>
        <dbReference type="SAM" id="Phobius"/>
    </source>
</evidence>
<keyword evidence="1" id="KW-0472">Membrane</keyword>
<protein>
    <submittedName>
        <fullName evidence="2">Uncharacterized protein</fullName>
    </submittedName>
</protein>